<evidence type="ECO:0000256" key="1">
    <source>
        <dbReference type="SAM" id="MobiDB-lite"/>
    </source>
</evidence>
<accession>A0A813A615</accession>
<dbReference type="AlphaFoldDB" id="A0A813A615"/>
<evidence type="ECO:0000313" key="3">
    <source>
        <dbReference type="Proteomes" id="UP000601435"/>
    </source>
</evidence>
<organism evidence="2 3">
    <name type="scientific">Symbiodinium necroappetens</name>
    <dbReference type="NCBI Taxonomy" id="1628268"/>
    <lineage>
        <taxon>Eukaryota</taxon>
        <taxon>Sar</taxon>
        <taxon>Alveolata</taxon>
        <taxon>Dinophyceae</taxon>
        <taxon>Suessiales</taxon>
        <taxon>Symbiodiniaceae</taxon>
        <taxon>Symbiodinium</taxon>
    </lineage>
</organism>
<reference evidence="2" key="1">
    <citation type="submission" date="2021-02" db="EMBL/GenBank/DDBJ databases">
        <authorList>
            <person name="Dougan E. K."/>
            <person name="Rhodes N."/>
            <person name="Thang M."/>
            <person name="Chan C."/>
        </authorList>
    </citation>
    <scope>NUCLEOTIDE SEQUENCE</scope>
</reference>
<keyword evidence="3" id="KW-1185">Reference proteome</keyword>
<sequence length="221" mass="23779">MGCGASHKYEVSTLSGIEEDKPKQQGLSENSRSLGRDYHPEGNVDGDKPAKYRPDPDMDGVEVTSVEGDGELAKAVAAANDDKLLMKYAQSSAEGKRRSGSARRVFAPSNGPLSGEPLQISRGSPEAEAGELVLANNRVGGLRLQHHLADRESPGHLKGAGMASGPLPSSKQQCACLRVPLCVRESIRCDVIRHEANAARQYLSKISLLMSYMQYAEENCE</sequence>
<comment type="caution">
    <text evidence="2">The sequence shown here is derived from an EMBL/GenBank/DDBJ whole genome shotgun (WGS) entry which is preliminary data.</text>
</comment>
<protein>
    <submittedName>
        <fullName evidence="2">Uncharacterized protein</fullName>
    </submittedName>
</protein>
<feature type="region of interest" description="Disordered" evidence="1">
    <location>
        <begin position="90"/>
        <end position="127"/>
    </location>
</feature>
<dbReference type="OrthoDB" id="409937at2759"/>
<feature type="compositionally biased region" description="Basic and acidic residues" evidence="1">
    <location>
        <begin position="34"/>
        <end position="56"/>
    </location>
</feature>
<proteinExistence type="predicted"/>
<dbReference type="Proteomes" id="UP000601435">
    <property type="component" value="Unassembled WGS sequence"/>
</dbReference>
<name>A0A813A615_9DINO</name>
<feature type="region of interest" description="Disordered" evidence="1">
    <location>
        <begin position="1"/>
        <end position="61"/>
    </location>
</feature>
<gene>
    <name evidence="2" type="ORF">SNEC2469_LOCUS26919</name>
</gene>
<evidence type="ECO:0000313" key="2">
    <source>
        <dbReference type="EMBL" id="CAE7856453.1"/>
    </source>
</evidence>
<dbReference type="EMBL" id="CAJNJA010055797">
    <property type="protein sequence ID" value="CAE7856453.1"/>
    <property type="molecule type" value="Genomic_DNA"/>
</dbReference>